<dbReference type="Proteomes" id="UP000743001">
    <property type="component" value="Unassembled WGS sequence"/>
</dbReference>
<evidence type="ECO:0000313" key="3">
    <source>
        <dbReference type="EMBL" id="MBU5673254.1"/>
    </source>
</evidence>
<evidence type="ECO:0000256" key="1">
    <source>
        <dbReference type="SAM" id="Coils"/>
    </source>
</evidence>
<accession>A0ABS6FSN4</accession>
<organism evidence="3 4">
    <name type="scientific">Paenibacillus brevis</name>
    <dbReference type="NCBI Taxonomy" id="2841508"/>
    <lineage>
        <taxon>Bacteria</taxon>
        <taxon>Bacillati</taxon>
        <taxon>Bacillota</taxon>
        <taxon>Bacilli</taxon>
        <taxon>Bacillales</taxon>
        <taxon>Paenibacillaceae</taxon>
        <taxon>Paenibacillus</taxon>
    </lineage>
</organism>
<comment type="caution">
    <text evidence="3">The sequence shown here is derived from an EMBL/GenBank/DDBJ whole genome shotgun (WGS) entry which is preliminary data.</text>
</comment>
<gene>
    <name evidence="3" type="ORF">KQJ23_15605</name>
</gene>
<feature type="compositionally biased region" description="Acidic residues" evidence="2">
    <location>
        <begin position="39"/>
        <end position="53"/>
    </location>
</feature>
<keyword evidence="1" id="KW-0175">Coiled coil</keyword>
<proteinExistence type="predicted"/>
<dbReference type="EMBL" id="JAHLQJ010000013">
    <property type="protein sequence ID" value="MBU5673254.1"/>
    <property type="molecule type" value="Genomic_DNA"/>
</dbReference>
<sequence length="237" mass="26391">MKATPKVNTDGLYLEDTLTDNAFTGVVPFYADPILPPDTDNDPEDEQPEEQEPEIAGYIVGVPVPPGLYLPRFDLEGWKEYQEAMAAANEEYQDAYSEWLSLPEELWGEGLTPEQIEALHPPAEPTELELLRTGLEEIRQTTEEQQEKINDTDEELANAKENISNQQQLVDTLGSEQVKQDLTTLDLKQQNGVLGAELVKKDISILDLQMQNQVLGQMLAALELKLLAKETGGDANV</sequence>
<evidence type="ECO:0000256" key="2">
    <source>
        <dbReference type="SAM" id="MobiDB-lite"/>
    </source>
</evidence>
<evidence type="ECO:0000313" key="4">
    <source>
        <dbReference type="Proteomes" id="UP000743001"/>
    </source>
</evidence>
<dbReference type="RefSeq" id="WP_216479805.1">
    <property type="nucleotide sequence ID" value="NZ_JAHLQJ010000013.1"/>
</dbReference>
<feature type="coiled-coil region" evidence="1">
    <location>
        <begin position="128"/>
        <end position="176"/>
    </location>
</feature>
<feature type="region of interest" description="Disordered" evidence="2">
    <location>
        <begin position="31"/>
        <end position="55"/>
    </location>
</feature>
<name>A0ABS6FSN4_9BACL</name>
<protein>
    <submittedName>
        <fullName evidence="3">Uncharacterized protein</fullName>
    </submittedName>
</protein>
<reference evidence="3 4" key="1">
    <citation type="submission" date="2021-06" db="EMBL/GenBank/DDBJ databases">
        <authorList>
            <person name="Sun Q."/>
            <person name="Li D."/>
        </authorList>
    </citation>
    <scope>NUCLEOTIDE SEQUENCE [LARGE SCALE GENOMIC DNA]</scope>
    <source>
        <strain evidence="3 4">MSJ-6</strain>
    </source>
</reference>
<keyword evidence="4" id="KW-1185">Reference proteome</keyword>